<dbReference type="SMART" id="SM00228">
    <property type="entry name" value="PDZ"/>
    <property type="match status" value="1"/>
</dbReference>
<feature type="chain" id="PRO_5032698545" evidence="6">
    <location>
        <begin position="33"/>
        <end position="537"/>
    </location>
</feature>
<evidence type="ECO:0000256" key="3">
    <source>
        <dbReference type="ARBA" id="ARBA00022801"/>
    </source>
</evidence>
<dbReference type="PROSITE" id="PS51257">
    <property type="entry name" value="PROKAR_LIPOPROTEIN"/>
    <property type="match status" value="1"/>
</dbReference>
<dbReference type="OrthoDB" id="9812068at2"/>
<dbReference type="SUPFAM" id="SSF52096">
    <property type="entry name" value="ClpP/crotonase"/>
    <property type="match status" value="1"/>
</dbReference>
<dbReference type="SMART" id="SM00245">
    <property type="entry name" value="TSPc"/>
    <property type="match status" value="1"/>
</dbReference>
<dbReference type="Proteomes" id="UP000538666">
    <property type="component" value="Unassembled WGS sequence"/>
</dbReference>
<evidence type="ECO:0000256" key="2">
    <source>
        <dbReference type="ARBA" id="ARBA00022670"/>
    </source>
</evidence>
<dbReference type="InterPro" id="IPR005151">
    <property type="entry name" value="Tail-specific_protease"/>
</dbReference>
<dbReference type="EC" id="3.4.21.102" evidence="8"/>
<dbReference type="Gene3D" id="3.30.750.44">
    <property type="match status" value="1"/>
</dbReference>
<dbReference type="PANTHER" id="PTHR32060">
    <property type="entry name" value="TAIL-SPECIFIC PROTEASE"/>
    <property type="match status" value="1"/>
</dbReference>
<keyword evidence="3 5" id="KW-0378">Hydrolase</keyword>
<evidence type="ECO:0000256" key="6">
    <source>
        <dbReference type="SAM" id="SignalP"/>
    </source>
</evidence>
<evidence type="ECO:0000259" key="7">
    <source>
        <dbReference type="PROSITE" id="PS50106"/>
    </source>
</evidence>
<feature type="domain" description="PDZ" evidence="7">
    <location>
        <begin position="96"/>
        <end position="164"/>
    </location>
</feature>
<keyword evidence="9" id="KW-1185">Reference proteome</keyword>
<evidence type="ECO:0000256" key="5">
    <source>
        <dbReference type="RuleBase" id="RU004404"/>
    </source>
</evidence>
<keyword evidence="6" id="KW-0732">Signal</keyword>
<dbReference type="PROSITE" id="PS50106">
    <property type="entry name" value="PDZ"/>
    <property type="match status" value="1"/>
</dbReference>
<organism evidence="8 9">
    <name type="scientific">Silvibacterium bohemicum</name>
    <dbReference type="NCBI Taxonomy" id="1577686"/>
    <lineage>
        <taxon>Bacteria</taxon>
        <taxon>Pseudomonadati</taxon>
        <taxon>Acidobacteriota</taxon>
        <taxon>Terriglobia</taxon>
        <taxon>Terriglobales</taxon>
        <taxon>Acidobacteriaceae</taxon>
        <taxon>Silvibacterium</taxon>
    </lineage>
</organism>
<dbReference type="InterPro" id="IPR036034">
    <property type="entry name" value="PDZ_sf"/>
</dbReference>
<dbReference type="Gene3D" id="3.90.226.10">
    <property type="entry name" value="2-enoyl-CoA Hydratase, Chain A, domain 1"/>
    <property type="match status" value="1"/>
</dbReference>
<dbReference type="CDD" id="cd07560">
    <property type="entry name" value="Peptidase_S41_CPP"/>
    <property type="match status" value="1"/>
</dbReference>
<dbReference type="GO" id="GO:0007165">
    <property type="term" value="P:signal transduction"/>
    <property type="evidence" value="ECO:0007669"/>
    <property type="project" value="TreeGrafter"/>
</dbReference>
<dbReference type="InterPro" id="IPR041489">
    <property type="entry name" value="PDZ_6"/>
</dbReference>
<evidence type="ECO:0000313" key="8">
    <source>
        <dbReference type="EMBL" id="MBB6143290.1"/>
    </source>
</evidence>
<reference evidence="8 9" key="1">
    <citation type="submission" date="2020-08" db="EMBL/GenBank/DDBJ databases">
        <title>Genomic Encyclopedia of Type Strains, Phase IV (KMG-IV): sequencing the most valuable type-strain genomes for metagenomic binning, comparative biology and taxonomic classification.</title>
        <authorList>
            <person name="Goeker M."/>
        </authorList>
    </citation>
    <scope>NUCLEOTIDE SEQUENCE [LARGE SCALE GENOMIC DNA]</scope>
    <source>
        <strain evidence="8 9">DSM 103733</strain>
    </source>
</reference>
<dbReference type="FunFam" id="2.30.42.10:FF:000063">
    <property type="entry name" value="Peptidase, S41 family"/>
    <property type="match status" value="1"/>
</dbReference>
<accession>A0A841JQ61</accession>
<keyword evidence="4 5" id="KW-0720">Serine protease</keyword>
<dbReference type="GO" id="GO:0006508">
    <property type="term" value="P:proteolysis"/>
    <property type="evidence" value="ECO:0007669"/>
    <property type="project" value="UniProtKB-KW"/>
</dbReference>
<dbReference type="NCBIfam" id="TIGR00225">
    <property type="entry name" value="prc"/>
    <property type="match status" value="1"/>
</dbReference>
<feature type="signal peptide" evidence="6">
    <location>
        <begin position="1"/>
        <end position="32"/>
    </location>
</feature>
<dbReference type="GO" id="GO:0004252">
    <property type="term" value="F:serine-type endopeptidase activity"/>
    <property type="evidence" value="ECO:0007669"/>
    <property type="project" value="UniProtKB-EC"/>
</dbReference>
<comment type="caution">
    <text evidence="8">The sequence shown here is derived from an EMBL/GenBank/DDBJ whole genome shotgun (WGS) entry which is preliminary data.</text>
</comment>
<name>A0A841JQ61_9BACT</name>
<evidence type="ECO:0000256" key="1">
    <source>
        <dbReference type="ARBA" id="ARBA00009179"/>
    </source>
</evidence>
<dbReference type="SUPFAM" id="SSF50156">
    <property type="entry name" value="PDZ domain-like"/>
    <property type="match status" value="1"/>
</dbReference>
<dbReference type="InterPro" id="IPR001478">
    <property type="entry name" value="PDZ"/>
</dbReference>
<dbReference type="PANTHER" id="PTHR32060:SF30">
    <property type="entry name" value="CARBOXY-TERMINAL PROCESSING PROTEASE CTPA"/>
    <property type="match status" value="1"/>
</dbReference>
<dbReference type="InterPro" id="IPR004447">
    <property type="entry name" value="Peptidase_S41A"/>
</dbReference>
<dbReference type="CDD" id="cd06782">
    <property type="entry name" value="cpPDZ_CPP-like"/>
    <property type="match status" value="1"/>
</dbReference>
<dbReference type="Pfam" id="PF03572">
    <property type="entry name" value="Peptidase_S41"/>
    <property type="match status" value="1"/>
</dbReference>
<dbReference type="Pfam" id="PF17820">
    <property type="entry name" value="PDZ_6"/>
    <property type="match status" value="1"/>
</dbReference>
<dbReference type="RefSeq" id="WP_050062186.1">
    <property type="nucleotide sequence ID" value="NZ_JACHEK010000002.1"/>
</dbReference>
<comment type="similarity">
    <text evidence="1 5">Belongs to the peptidase S41A family.</text>
</comment>
<keyword evidence="2 5" id="KW-0645">Protease</keyword>
<dbReference type="GO" id="GO:0030288">
    <property type="term" value="C:outer membrane-bounded periplasmic space"/>
    <property type="evidence" value="ECO:0007669"/>
    <property type="project" value="TreeGrafter"/>
</dbReference>
<dbReference type="AlphaFoldDB" id="A0A841JQ61"/>
<dbReference type="EMBL" id="JACHEK010000002">
    <property type="protein sequence ID" value="MBB6143290.1"/>
    <property type="molecule type" value="Genomic_DNA"/>
</dbReference>
<dbReference type="InterPro" id="IPR029045">
    <property type="entry name" value="ClpP/crotonase-like_dom_sf"/>
</dbReference>
<gene>
    <name evidence="8" type="ORF">HNQ77_001234</name>
</gene>
<evidence type="ECO:0000256" key="4">
    <source>
        <dbReference type="ARBA" id="ARBA00022825"/>
    </source>
</evidence>
<sequence>MSSRARRTAFSLVVFFSACGLAGMFISQKVGAQSSTDESSFRDSLKNFTSVYQIVSENYAEPLTGDKPDTAIYDGAIPEMLHVLDPHSNFYDPKAYAKMREDQHGRYYGVGMVIQPQNNKIVVVYPYEGTPSFKAGLRPGDVIVSVEGKSTDGMDSAAVADMLKGPKGTHVHLTVSREGAAAPMTFDLVRDEIPHPSVDLKYEIKPGILYLHITQFQETTGREFSDAIDQAGDLKGLVLDLRGNPGGLLTEAVSVCDKLLARGQVIVSQRGRAYPEQIYRATHGNGGRDFPIVVLTNHGTASAAEIVSGALQDHDRAVIAGEITFGKGLVQTVYQLSDNTGLALTTYHYYTPSGRLIQRNYNGVSLYDYYYNHDQSQNAKDREVKLTDSGRTVYGGGGITPDDKIDTPKSNHIQDVLDAHNVFFNFTKHYLANRTVTKDFQVDDAVLGEFKQFLTAQNISYTDQELNSVMDWLKTNIKSDVFTTQFGQLQGLRVRANWDPMIAQALTYMPQAEALEQSAEKAAVAKQTARNNNPASE</sequence>
<evidence type="ECO:0000313" key="9">
    <source>
        <dbReference type="Proteomes" id="UP000538666"/>
    </source>
</evidence>
<protein>
    <submittedName>
        <fullName evidence="8">Carboxyl-terminal processing protease</fullName>
        <ecNumber evidence="8">3.4.21.102</ecNumber>
    </submittedName>
</protein>
<dbReference type="Gene3D" id="2.30.42.10">
    <property type="match status" value="1"/>
</dbReference>
<proteinExistence type="inferred from homology"/>